<reference evidence="1" key="1">
    <citation type="submission" date="2009-10" db="EMBL/GenBank/DDBJ databases">
        <title>Diversity of trophic interactions inside an arsenic-rich microbial ecosystem.</title>
        <authorList>
            <person name="Bertin P.N."/>
            <person name="Heinrich-Salmeron A."/>
            <person name="Pelletier E."/>
            <person name="Goulhen-Chollet F."/>
            <person name="Arsene-Ploetze F."/>
            <person name="Gallien S."/>
            <person name="Calteau A."/>
            <person name="Vallenet D."/>
            <person name="Casiot C."/>
            <person name="Chane-Woon-Ming B."/>
            <person name="Giloteaux L."/>
            <person name="Barakat M."/>
            <person name="Bonnefoy V."/>
            <person name="Bruneel O."/>
            <person name="Chandler M."/>
            <person name="Cleiss J."/>
            <person name="Duran R."/>
            <person name="Elbaz-Poulichet F."/>
            <person name="Fonknechten N."/>
            <person name="Lauga B."/>
            <person name="Mornico D."/>
            <person name="Ortet P."/>
            <person name="Schaeffer C."/>
            <person name="Siguier P."/>
            <person name="Alexander Thil Smith A."/>
            <person name="Van Dorsselaer A."/>
            <person name="Weissenbach J."/>
            <person name="Medigue C."/>
            <person name="Le Paslier D."/>
        </authorList>
    </citation>
    <scope>NUCLEOTIDE SEQUENCE</scope>
</reference>
<sequence length="57" mass="5794">MQGDEPGSLRSGVIAAQQLTGGFLADTAFRLHPASIGKAVFTDAAALSKEAHTGEPV</sequence>
<dbReference type="AlphaFoldDB" id="E6QHQ1"/>
<gene>
    <name evidence="1" type="ORF">CARN6_0035</name>
</gene>
<evidence type="ECO:0000313" key="1">
    <source>
        <dbReference type="EMBL" id="CBI06765.1"/>
    </source>
</evidence>
<name>E6QHQ1_9ZZZZ</name>
<comment type="caution">
    <text evidence="1">The sequence shown here is derived from an EMBL/GenBank/DDBJ whole genome shotgun (WGS) entry which is preliminary data.</text>
</comment>
<accession>E6QHQ1</accession>
<organism evidence="1">
    <name type="scientific">mine drainage metagenome</name>
    <dbReference type="NCBI Taxonomy" id="410659"/>
    <lineage>
        <taxon>unclassified sequences</taxon>
        <taxon>metagenomes</taxon>
        <taxon>ecological metagenomes</taxon>
    </lineage>
</organism>
<protein>
    <submittedName>
        <fullName evidence="1">Uncharacterized protein</fullName>
    </submittedName>
</protein>
<dbReference type="EMBL" id="CABQ01000019">
    <property type="protein sequence ID" value="CBI06765.1"/>
    <property type="molecule type" value="Genomic_DNA"/>
</dbReference>
<proteinExistence type="predicted"/>